<organism evidence="2 3">
    <name type="scientific">Planomonospora sphaerica</name>
    <dbReference type="NCBI Taxonomy" id="161355"/>
    <lineage>
        <taxon>Bacteria</taxon>
        <taxon>Bacillati</taxon>
        <taxon>Actinomycetota</taxon>
        <taxon>Actinomycetes</taxon>
        <taxon>Streptosporangiales</taxon>
        <taxon>Streptosporangiaceae</taxon>
        <taxon>Planomonospora</taxon>
    </lineage>
</organism>
<dbReference type="EMBL" id="BDCX01000060">
    <property type="protein sequence ID" value="GAT71522.1"/>
    <property type="molecule type" value="Genomic_DNA"/>
</dbReference>
<dbReference type="AlphaFoldDB" id="A0A171DR48"/>
<dbReference type="RefSeq" id="WP_153054704.1">
    <property type="nucleotide sequence ID" value="NZ_BDCX01000060.1"/>
</dbReference>
<dbReference type="OrthoDB" id="10007314at2"/>
<keyword evidence="3" id="KW-1185">Reference proteome</keyword>
<keyword evidence="1" id="KW-0812">Transmembrane</keyword>
<proteinExistence type="predicted"/>
<gene>
    <name evidence="2" type="ORF">PS9374_07215</name>
</gene>
<name>A0A171DR48_9ACTN</name>
<reference evidence="3" key="2">
    <citation type="submission" date="2016-04" db="EMBL/GenBank/DDBJ databases">
        <title>Planomonospora sphaerica JCM9374 whole genome shotgun sequence.</title>
        <authorList>
            <person name="Suzuki T."/>
            <person name="Dohra H."/>
            <person name="Kodani S."/>
        </authorList>
    </citation>
    <scope>NUCLEOTIDE SEQUENCE [LARGE SCALE GENOMIC DNA]</scope>
    <source>
        <strain evidence="3">JCM 9374</strain>
    </source>
</reference>
<sequence>MRKTTSRALILSVGLVLVVALAMFGMFLWWLTVEWLGGGERAEVNNMSLRSTAASEDLKAAAEDGELTVREVNKAVGFRWAVERMHGSLDVVAYFSVEAVKEETGLCILYKINLPLGPATSVTRTELPKERGNCRELSMKYVRSPDSDASVL</sequence>
<evidence type="ECO:0000313" key="2">
    <source>
        <dbReference type="EMBL" id="GAT71522.1"/>
    </source>
</evidence>
<comment type="caution">
    <text evidence="2">The sequence shown here is derived from an EMBL/GenBank/DDBJ whole genome shotgun (WGS) entry which is preliminary data.</text>
</comment>
<dbReference type="Proteomes" id="UP000077701">
    <property type="component" value="Unassembled WGS sequence"/>
</dbReference>
<protein>
    <submittedName>
        <fullName evidence="2">Uncharacterized protein</fullName>
    </submittedName>
</protein>
<evidence type="ECO:0000256" key="1">
    <source>
        <dbReference type="SAM" id="Phobius"/>
    </source>
</evidence>
<feature type="transmembrane region" description="Helical" evidence="1">
    <location>
        <begin position="9"/>
        <end position="31"/>
    </location>
</feature>
<evidence type="ECO:0000313" key="3">
    <source>
        <dbReference type="Proteomes" id="UP000077701"/>
    </source>
</evidence>
<keyword evidence="1" id="KW-1133">Transmembrane helix</keyword>
<accession>A0A171DR48</accession>
<keyword evidence="1" id="KW-0472">Membrane</keyword>
<reference evidence="2 3" key="1">
    <citation type="journal article" date="2016" name="Genome Announc.">
        <title>Draft Genome Sequence of Planomonospora sphaerica JCM9374, a Rare Actinomycete.</title>
        <authorList>
            <person name="Dohra H."/>
            <person name="Suzuki T."/>
            <person name="Inoue Y."/>
            <person name="Kodani S."/>
        </authorList>
    </citation>
    <scope>NUCLEOTIDE SEQUENCE [LARGE SCALE GENOMIC DNA]</scope>
    <source>
        <strain evidence="2 3">JCM 9374</strain>
    </source>
</reference>